<accession>A0A0R2HMW4</accession>
<keyword evidence="3" id="KW-1185">Reference proteome</keyword>
<dbReference type="eggNOG" id="COG2384">
    <property type="taxonomic scope" value="Bacteria"/>
</dbReference>
<sequence length="245" mass="27869">MEKKPERNDSEFMDEKQLSMRLAKAASYVPKKARLADIGSDHAYLPCALTLNQQIEFAIAGEVVIGPFQTAKDQVERLNLTNKIDVRLGNGLDVLTIEDEITAITICGMGGSLIASILENGVQKNQLSGKERLILQPNIGEYTLRNWLMHHSYQIIAEELIEEDQKKYEIIVAEKSEKKQNYSNQDLKYGVFLKNTPSAIFIEKWKSELKKSRTILASLKKSSTDQSEKIQQVEREIKEIEELIQ</sequence>
<organism evidence="2 3">
    <name type="scientific">Carnobacterium divergens DSM 20623</name>
    <dbReference type="NCBI Taxonomy" id="1449336"/>
    <lineage>
        <taxon>Bacteria</taxon>
        <taxon>Bacillati</taxon>
        <taxon>Bacillota</taxon>
        <taxon>Bacilli</taxon>
        <taxon>Lactobacillales</taxon>
        <taxon>Carnobacteriaceae</taxon>
        <taxon>Carnobacterium</taxon>
    </lineage>
</organism>
<dbReference type="PIRSF" id="PIRSF018637">
    <property type="entry name" value="TrmK"/>
    <property type="match status" value="1"/>
</dbReference>
<dbReference type="InterPro" id="IPR006901">
    <property type="entry name" value="TrmK"/>
</dbReference>
<dbReference type="GO" id="GO:0160105">
    <property type="term" value="F:tRNA (adenine(22)-N1)-methyltransferase activity"/>
    <property type="evidence" value="ECO:0007669"/>
    <property type="project" value="InterPro"/>
</dbReference>
<dbReference type="Gene3D" id="3.40.50.150">
    <property type="entry name" value="Vaccinia Virus protein VP39"/>
    <property type="match status" value="1"/>
</dbReference>
<dbReference type="PANTHER" id="PTHR38451">
    <property type="entry name" value="TRNA (ADENINE(22)-N(1))-METHYLTRANSFERASE"/>
    <property type="match status" value="1"/>
</dbReference>
<comment type="caution">
    <text evidence="2">The sequence shown here is derived from an EMBL/GenBank/DDBJ whole genome shotgun (WGS) entry which is preliminary data.</text>
</comment>
<dbReference type="AlphaFoldDB" id="A0A0R2HMW4"/>
<reference evidence="2 3" key="1">
    <citation type="journal article" date="2015" name="Genome Announc.">
        <title>Expanding the biotechnology potential of lactobacilli through comparative genomics of 213 strains and associated genera.</title>
        <authorList>
            <person name="Sun Z."/>
            <person name="Harris H.M."/>
            <person name="McCann A."/>
            <person name="Guo C."/>
            <person name="Argimon S."/>
            <person name="Zhang W."/>
            <person name="Yang X."/>
            <person name="Jeffery I.B."/>
            <person name="Cooney J.C."/>
            <person name="Kagawa T.F."/>
            <person name="Liu W."/>
            <person name="Song Y."/>
            <person name="Salvetti E."/>
            <person name="Wrobel A."/>
            <person name="Rasinkangas P."/>
            <person name="Parkhill J."/>
            <person name="Rea M.C."/>
            <person name="O'Sullivan O."/>
            <person name="Ritari J."/>
            <person name="Douillard F.P."/>
            <person name="Paul Ross R."/>
            <person name="Yang R."/>
            <person name="Briner A.E."/>
            <person name="Felis G.E."/>
            <person name="de Vos W.M."/>
            <person name="Barrangou R."/>
            <person name="Klaenhammer T.R."/>
            <person name="Caufield P.W."/>
            <person name="Cui Y."/>
            <person name="Zhang H."/>
            <person name="O'Toole P.W."/>
        </authorList>
    </citation>
    <scope>NUCLEOTIDE SEQUENCE [LARGE SCALE GENOMIC DNA]</scope>
    <source>
        <strain evidence="2 3">DSM 20623</strain>
    </source>
</reference>
<evidence type="ECO:0000313" key="2">
    <source>
        <dbReference type="EMBL" id="KRN54255.1"/>
    </source>
</evidence>
<dbReference type="InterPro" id="IPR029063">
    <property type="entry name" value="SAM-dependent_MTases_sf"/>
</dbReference>
<dbReference type="PATRIC" id="fig|1449336.4.peg.1872"/>
<dbReference type="EMBL" id="JQBS01000035">
    <property type="protein sequence ID" value="KRN54255.1"/>
    <property type="molecule type" value="Genomic_DNA"/>
</dbReference>
<evidence type="ECO:0000256" key="1">
    <source>
        <dbReference type="SAM" id="Coils"/>
    </source>
</evidence>
<dbReference type="Gene3D" id="1.10.287.1890">
    <property type="match status" value="1"/>
</dbReference>
<name>A0A0R2HMW4_CARDV</name>
<dbReference type="PANTHER" id="PTHR38451:SF1">
    <property type="entry name" value="TRNA (ADENINE(22)-N(1))-METHYLTRANSFERASE"/>
    <property type="match status" value="1"/>
</dbReference>
<dbReference type="Proteomes" id="UP000051658">
    <property type="component" value="Unassembled WGS sequence"/>
</dbReference>
<evidence type="ECO:0000313" key="3">
    <source>
        <dbReference type="Proteomes" id="UP000051658"/>
    </source>
</evidence>
<evidence type="ECO:0008006" key="4">
    <source>
        <dbReference type="Google" id="ProtNLM"/>
    </source>
</evidence>
<protein>
    <recommendedName>
        <fullName evidence="4">SAM-dependent methyltransferase</fullName>
    </recommendedName>
</protein>
<gene>
    <name evidence="2" type="ORF">IV74_GL001836</name>
</gene>
<proteinExistence type="predicted"/>
<keyword evidence="1" id="KW-0175">Coiled coil</keyword>
<feature type="coiled-coil region" evidence="1">
    <location>
        <begin position="202"/>
        <end position="243"/>
    </location>
</feature>
<dbReference type="Pfam" id="PF04816">
    <property type="entry name" value="TrmK"/>
    <property type="match status" value="1"/>
</dbReference>